<dbReference type="EMBL" id="CP022123">
    <property type="protein sequence ID" value="ASG29581.1"/>
    <property type="molecule type" value="Genomic_DNA"/>
</dbReference>
<dbReference type="AlphaFoldDB" id="A0A241Q461"/>
<evidence type="ECO:0000313" key="1">
    <source>
        <dbReference type="EMBL" id="ASG29581.1"/>
    </source>
</evidence>
<proteinExistence type="predicted"/>
<accession>A0A241Q461</accession>
<dbReference type="EMBL" id="NIRK01000001">
    <property type="protein sequence ID" value="PHH99891.1"/>
    <property type="molecule type" value="Genomic_DNA"/>
</dbReference>
<gene>
    <name evidence="2" type="ORF">CA836_09665</name>
    <name evidence="1" type="ORF">CBG61_12340</name>
</gene>
<name>A0A241Q461_FUSNP</name>
<dbReference type="InterPro" id="IPR031009">
    <property type="entry name" value="Tcm_partner"/>
</dbReference>
<organism evidence="1 3">
    <name type="scientific">Fusobacterium nucleatum subsp. polymorphum</name>
    <name type="common">Fusobacterium polymorphum</name>
    <dbReference type="NCBI Taxonomy" id="76857"/>
    <lineage>
        <taxon>Bacteria</taxon>
        <taxon>Fusobacteriati</taxon>
        <taxon>Fusobacteriota</taxon>
        <taxon>Fusobacteriia</taxon>
        <taxon>Fusobacteriales</taxon>
        <taxon>Fusobacteriaceae</taxon>
        <taxon>Fusobacterium</taxon>
    </lineage>
</organism>
<reference evidence="1 3" key="2">
    <citation type="submission" date="2017-06" db="EMBL/GenBank/DDBJ databases">
        <title>Genome sequencing of Fusobacterium nucleatum subsp. polymorphum KCOM 1275 (=ChDC F310).</title>
        <authorList>
            <person name="Kook J.-K."/>
            <person name="Park S.-N."/>
            <person name="Lim Y.K."/>
            <person name="Roh H."/>
        </authorList>
    </citation>
    <scope>NUCLEOTIDE SEQUENCE [LARGE SCALE GENOMIC DNA]</scope>
    <source>
        <strain evidence="1 3">KCOM 1275</strain>
    </source>
</reference>
<dbReference type="NCBIfam" id="TIGR04474">
    <property type="entry name" value="tcm_partner"/>
    <property type="match status" value="1"/>
</dbReference>
<dbReference type="Proteomes" id="UP000223525">
    <property type="component" value="Unassembled WGS sequence"/>
</dbReference>
<evidence type="ECO:0000313" key="4">
    <source>
        <dbReference type="Proteomes" id="UP000223525"/>
    </source>
</evidence>
<evidence type="ECO:0000313" key="3">
    <source>
        <dbReference type="Proteomes" id="UP000197638"/>
    </source>
</evidence>
<sequence>MIYRGVIVANYKELLKKLEIPLKKLDVKKEQTNYKIKYIVEYIRLWLIVSCERKDIENINFIDSMANAGIYADGDLGTPTEVFLLFQRFSKNNPNKQFNLFFNDKDKKRIEILEEVINNFSTNNSNLNISYHSEDVKNYLSNNNIFDLDLKYPASTVLFVDPYNYKDSNLDVMQNFINKYYCELFYNLFSNDIIRNYVSDEQTIEDFIKNVEDKLKNAKRKKYIFSYSFRNVKNTEIYRIMFISPNIIGIEKLKEALWTVFKGLPCYKNSENKNQLSMFHEEKVISFLEYSSNEAKEFLLNKFHKNTILTYDDIKNFLIQKTILKEGQFIKNVIKSLINENKIQKMGDVRNNNFKKDRYKIL</sequence>
<protein>
    <recommendedName>
        <fullName evidence="5">Three-Cys-motif partner protein TcmP</fullName>
    </recommendedName>
</protein>
<dbReference type="Proteomes" id="UP000197638">
    <property type="component" value="Chromosome"/>
</dbReference>
<evidence type="ECO:0008006" key="5">
    <source>
        <dbReference type="Google" id="ProtNLM"/>
    </source>
</evidence>
<reference evidence="2 4" key="1">
    <citation type="submission" date="2017-06" db="EMBL/GenBank/DDBJ databases">
        <title>Draft genome sequence of Fusobacterium nucleatum subsp. polymorphum KCOM 1248 (=ChDC F113).</title>
        <authorList>
            <person name="Kook J.-K."/>
            <person name="Park S.-N."/>
            <person name="Lim Y.K."/>
            <person name="Roh H."/>
        </authorList>
    </citation>
    <scope>NUCLEOTIDE SEQUENCE [LARGE SCALE GENOMIC DNA]</scope>
    <source>
        <strain evidence="2">KCOM 1248</strain>
        <strain evidence="4">KCOM 1248 (ChDC F113)</strain>
    </source>
</reference>
<evidence type="ECO:0000313" key="2">
    <source>
        <dbReference type="EMBL" id="PHH99891.1"/>
    </source>
</evidence>